<sequence length="318" mass="36229">MILAGRAACAVIECRGFLIRMAHLMFDALRLAFYRLAAKGWVPARWFEPDLPPVAARTAKTGPLDLEIVSHCWNYSHFLAYQLSSLVLFPPTRLNVTMTVFYAPEDTRTAQLLEFFSTQSVPGVIWNWRALPRQELFRRGIGRNRAALETRADWVWFTDCDLMFRDDCLDTLAELLQGRQDALIFPEEERTTDLLAEDNPMLTAAHEPAVLDIDTGSFTVKRPSKATGPLQIAHGDVCRAVGYCRHIALYQQPTEQFAKCHEDRAFRWLVQSQGEPLPIPGVYRIRHISKGRYTGSKTNTGVRTALRRLQSRLRDHNG</sequence>
<keyword evidence="2" id="KW-1185">Reference proteome</keyword>
<protein>
    <recommendedName>
        <fullName evidence="3">Glycosyl transferase family 2</fullName>
    </recommendedName>
</protein>
<evidence type="ECO:0000313" key="1">
    <source>
        <dbReference type="EMBL" id="ROQ21270.1"/>
    </source>
</evidence>
<evidence type="ECO:0000313" key="2">
    <source>
        <dbReference type="Proteomes" id="UP000273643"/>
    </source>
</evidence>
<organism evidence="1 2">
    <name type="scientific">Marinimicrobium koreense</name>
    <dbReference type="NCBI Taxonomy" id="306545"/>
    <lineage>
        <taxon>Bacteria</taxon>
        <taxon>Pseudomonadati</taxon>
        <taxon>Pseudomonadota</taxon>
        <taxon>Gammaproteobacteria</taxon>
        <taxon>Cellvibrionales</taxon>
        <taxon>Cellvibrionaceae</taxon>
        <taxon>Marinimicrobium</taxon>
    </lineage>
</organism>
<proteinExistence type="predicted"/>
<dbReference type="SUPFAM" id="SSF53448">
    <property type="entry name" value="Nucleotide-diphospho-sugar transferases"/>
    <property type="match status" value="1"/>
</dbReference>
<dbReference type="EMBL" id="RJUK01000001">
    <property type="protein sequence ID" value="ROQ21270.1"/>
    <property type="molecule type" value="Genomic_DNA"/>
</dbReference>
<dbReference type="Proteomes" id="UP000273643">
    <property type="component" value="Unassembled WGS sequence"/>
</dbReference>
<reference evidence="1 2" key="1">
    <citation type="submission" date="2018-11" db="EMBL/GenBank/DDBJ databases">
        <title>Genomic Encyclopedia of Type Strains, Phase IV (KMG-IV): sequencing the most valuable type-strain genomes for metagenomic binning, comparative biology and taxonomic classification.</title>
        <authorList>
            <person name="Goeker M."/>
        </authorList>
    </citation>
    <scope>NUCLEOTIDE SEQUENCE [LARGE SCALE GENOMIC DNA]</scope>
    <source>
        <strain evidence="1 2">DSM 16974</strain>
    </source>
</reference>
<evidence type="ECO:0008006" key="3">
    <source>
        <dbReference type="Google" id="ProtNLM"/>
    </source>
</evidence>
<comment type="caution">
    <text evidence="1">The sequence shown here is derived from an EMBL/GenBank/DDBJ whole genome shotgun (WGS) entry which is preliminary data.</text>
</comment>
<gene>
    <name evidence="1" type="ORF">EDC38_1893</name>
</gene>
<dbReference type="InterPro" id="IPR029044">
    <property type="entry name" value="Nucleotide-diphossugar_trans"/>
</dbReference>
<dbReference type="CDD" id="cd00761">
    <property type="entry name" value="Glyco_tranf_GTA_type"/>
    <property type="match status" value="1"/>
</dbReference>
<dbReference type="Gene3D" id="3.90.550.10">
    <property type="entry name" value="Spore Coat Polysaccharide Biosynthesis Protein SpsA, Chain A"/>
    <property type="match status" value="1"/>
</dbReference>
<name>A0A3N1P3F6_9GAMM</name>
<dbReference type="AlphaFoldDB" id="A0A3N1P3F6"/>
<accession>A0A3N1P3F6</accession>